<dbReference type="EMBL" id="BKCJ010005092">
    <property type="protein sequence ID" value="GEU64861.1"/>
    <property type="molecule type" value="Genomic_DNA"/>
</dbReference>
<proteinExistence type="predicted"/>
<reference evidence="1" key="1">
    <citation type="journal article" date="2019" name="Sci. Rep.">
        <title>Draft genome of Tanacetum cinerariifolium, the natural source of mosquito coil.</title>
        <authorList>
            <person name="Yamashiro T."/>
            <person name="Shiraishi A."/>
            <person name="Satake H."/>
            <person name="Nakayama K."/>
        </authorList>
    </citation>
    <scope>NUCLEOTIDE SEQUENCE</scope>
</reference>
<protein>
    <submittedName>
        <fullName evidence="1">Uncharacterized protein</fullName>
    </submittedName>
</protein>
<gene>
    <name evidence="1" type="ORF">Tci_036839</name>
</gene>
<dbReference type="AlphaFoldDB" id="A0A6L2LSS0"/>
<sequence length="77" mass="8377">MATKGNLGEVVTICERSWVQASPWRFSFRSEKGVGFIPKANVQVLHTAQLDVTAPQSSIYISNSFSQILDMSPCGAS</sequence>
<organism evidence="1">
    <name type="scientific">Tanacetum cinerariifolium</name>
    <name type="common">Dalmatian daisy</name>
    <name type="synonym">Chrysanthemum cinerariifolium</name>
    <dbReference type="NCBI Taxonomy" id="118510"/>
    <lineage>
        <taxon>Eukaryota</taxon>
        <taxon>Viridiplantae</taxon>
        <taxon>Streptophyta</taxon>
        <taxon>Embryophyta</taxon>
        <taxon>Tracheophyta</taxon>
        <taxon>Spermatophyta</taxon>
        <taxon>Magnoliopsida</taxon>
        <taxon>eudicotyledons</taxon>
        <taxon>Gunneridae</taxon>
        <taxon>Pentapetalae</taxon>
        <taxon>asterids</taxon>
        <taxon>campanulids</taxon>
        <taxon>Asterales</taxon>
        <taxon>Asteraceae</taxon>
        <taxon>Asteroideae</taxon>
        <taxon>Anthemideae</taxon>
        <taxon>Anthemidinae</taxon>
        <taxon>Tanacetum</taxon>
    </lineage>
</organism>
<accession>A0A6L2LSS0</accession>
<evidence type="ECO:0000313" key="1">
    <source>
        <dbReference type="EMBL" id="GEU64861.1"/>
    </source>
</evidence>
<name>A0A6L2LSS0_TANCI</name>
<comment type="caution">
    <text evidence="1">The sequence shown here is derived from an EMBL/GenBank/DDBJ whole genome shotgun (WGS) entry which is preliminary data.</text>
</comment>